<keyword evidence="21" id="KW-1185">Reference proteome</keyword>
<dbReference type="SMART" id="SM00382">
    <property type="entry name" value="AAA"/>
    <property type="match status" value="2"/>
</dbReference>
<evidence type="ECO:0000256" key="17">
    <source>
        <dbReference type="ARBA" id="ARBA00064205"/>
    </source>
</evidence>
<dbReference type="GO" id="GO:0016887">
    <property type="term" value="F:ATP hydrolysis activity"/>
    <property type="evidence" value="ECO:0007669"/>
    <property type="project" value="InterPro"/>
</dbReference>
<protein>
    <recommendedName>
        <fullName evidence="14">Peroxisomal ATPase PEX1</fullName>
    </recommendedName>
    <alternativeName>
        <fullName evidence="13">Peroxin-1</fullName>
    </alternativeName>
</protein>
<gene>
    <name evidence="20" type="ORF">BT96DRAFT_962651</name>
</gene>
<keyword evidence="10" id="KW-0653">Protein transport</keyword>
<dbReference type="InterPro" id="IPR027417">
    <property type="entry name" value="P-loop_NTPase"/>
</dbReference>
<keyword evidence="6" id="KW-0677">Repeat</keyword>
<evidence type="ECO:0000256" key="4">
    <source>
        <dbReference type="ARBA" id="ARBA00022490"/>
    </source>
</evidence>
<dbReference type="InterPro" id="IPR003960">
    <property type="entry name" value="ATPase_AAA_CS"/>
</dbReference>
<comment type="similarity">
    <text evidence="2">Belongs to the AAA ATPase family.</text>
</comment>
<dbReference type="InterPro" id="IPR009010">
    <property type="entry name" value="Asp_de-COase-like_dom_sf"/>
</dbReference>
<keyword evidence="4" id="KW-0963">Cytoplasm</keyword>
<dbReference type="InterPro" id="IPR050168">
    <property type="entry name" value="AAA_ATPase_domain"/>
</dbReference>
<evidence type="ECO:0000259" key="19">
    <source>
        <dbReference type="SMART" id="SM00382"/>
    </source>
</evidence>
<dbReference type="InterPro" id="IPR003593">
    <property type="entry name" value="AAA+_ATPase"/>
</dbReference>
<evidence type="ECO:0000256" key="6">
    <source>
        <dbReference type="ARBA" id="ARBA00022737"/>
    </source>
</evidence>
<evidence type="ECO:0000256" key="2">
    <source>
        <dbReference type="ARBA" id="ARBA00006914"/>
    </source>
</evidence>
<dbReference type="Pfam" id="PF00004">
    <property type="entry name" value="AAA"/>
    <property type="match status" value="2"/>
</dbReference>
<dbReference type="PANTHER" id="PTHR23077:SF12">
    <property type="entry name" value="PEROXISOMAL ATPASE PEX1"/>
    <property type="match status" value="1"/>
</dbReference>
<dbReference type="SUPFAM" id="SSF50692">
    <property type="entry name" value="ADC-like"/>
    <property type="match status" value="1"/>
</dbReference>
<dbReference type="Gene3D" id="3.10.330.10">
    <property type="match status" value="1"/>
</dbReference>
<dbReference type="InterPro" id="IPR003959">
    <property type="entry name" value="ATPase_AAA_core"/>
</dbReference>
<dbReference type="Gene3D" id="3.40.50.300">
    <property type="entry name" value="P-loop containing nucleotide triphosphate hydrolases"/>
    <property type="match status" value="2"/>
</dbReference>
<evidence type="ECO:0000256" key="3">
    <source>
        <dbReference type="ARBA" id="ARBA00022448"/>
    </source>
</evidence>
<evidence type="ECO:0000313" key="21">
    <source>
        <dbReference type="Proteomes" id="UP000799118"/>
    </source>
</evidence>
<evidence type="ECO:0000256" key="11">
    <source>
        <dbReference type="ARBA" id="ARBA00023136"/>
    </source>
</evidence>
<evidence type="ECO:0000256" key="5">
    <source>
        <dbReference type="ARBA" id="ARBA00022593"/>
    </source>
</evidence>
<dbReference type="Proteomes" id="UP000799118">
    <property type="component" value="Unassembled WGS sequence"/>
</dbReference>
<name>A0A6A4IDG9_9AGAR</name>
<feature type="region of interest" description="Disordered" evidence="18">
    <location>
        <begin position="903"/>
        <end position="949"/>
    </location>
</feature>
<dbReference type="InterPro" id="IPR015342">
    <property type="entry name" value="PEX1-N_C-lobe"/>
</dbReference>
<evidence type="ECO:0000256" key="12">
    <source>
        <dbReference type="ARBA" id="ARBA00023140"/>
    </source>
</evidence>
<keyword evidence="12" id="KW-0576">Peroxisome</keyword>
<evidence type="ECO:0000256" key="10">
    <source>
        <dbReference type="ARBA" id="ARBA00022927"/>
    </source>
</evidence>
<feature type="domain" description="AAA+ ATPase" evidence="19">
    <location>
        <begin position="689"/>
        <end position="824"/>
    </location>
</feature>
<evidence type="ECO:0000256" key="15">
    <source>
        <dbReference type="ARBA" id="ARBA00046271"/>
    </source>
</evidence>
<feature type="compositionally biased region" description="Basic and acidic residues" evidence="18">
    <location>
        <begin position="302"/>
        <end position="311"/>
    </location>
</feature>
<organism evidence="20 21">
    <name type="scientific">Gymnopus androsaceus JB14</name>
    <dbReference type="NCBI Taxonomy" id="1447944"/>
    <lineage>
        <taxon>Eukaryota</taxon>
        <taxon>Fungi</taxon>
        <taxon>Dikarya</taxon>
        <taxon>Basidiomycota</taxon>
        <taxon>Agaricomycotina</taxon>
        <taxon>Agaricomycetes</taxon>
        <taxon>Agaricomycetidae</taxon>
        <taxon>Agaricales</taxon>
        <taxon>Marasmiineae</taxon>
        <taxon>Omphalotaceae</taxon>
        <taxon>Gymnopus</taxon>
    </lineage>
</organism>
<comment type="subunit">
    <text evidence="17">Interacts with PEX6; forming the PEX1-PEX6 AAA ATPase complex, which is composed of a heterohexamer formed by a trimer of PEX1-PEX6 dimers.</text>
</comment>
<dbReference type="AlphaFoldDB" id="A0A6A4IDG9"/>
<evidence type="ECO:0000256" key="7">
    <source>
        <dbReference type="ARBA" id="ARBA00022741"/>
    </source>
</evidence>
<dbReference type="PANTHER" id="PTHR23077">
    <property type="entry name" value="AAA-FAMILY ATPASE"/>
    <property type="match status" value="1"/>
</dbReference>
<keyword evidence="8" id="KW-0378">Hydrolase</keyword>
<evidence type="ECO:0000256" key="8">
    <source>
        <dbReference type="ARBA" id="ARBA00022801"/>
    </source>
</evidence>
<dbReference type="InterPro" id="IPR041569">
    <property type="entry name" value="AAA_lid_3"/>
</dbReference>
<dbReference type="InterPro" id="IPR029067">
    <property type="entry name" value="CDC48_domain_2-like_sf"/>
</dbReference>
<dbReference type="Gene3D" id="1.10.8.60">
    <property type="match status" value="2"/>
</dbReference>
<feature type="domain" description="AAA+ ATPase" evidence="19">
    <location>
        <begin position="407"/>
        <end position="555"/>
    </location>
</feature>
<evidence type="ECO:0000256" key="1">
    <source>
        <dbReference type="ARBA" id="ARBA00004514"/>
    </source>
</evidence>
<keyword evidence="9" id="KW-0067">ATP-binding</keyword>
<keyword evidence="5" id="KW-0962">Peroxisome biogenesis</keyword>
<dbReference type="FunFam" id="1.10.8.60:FF:000105">
    <property type="entry name" value="PeRoXisome assembly factor"/>
    <property type="match status" value="1"/>
</dbReference>
<dbReference type="GO" id="GO:0005829">
    <property type="term" value="C:cytosol"/>
    <property type="evidence" value="ECO:0007669"/>
    <property type="project" value="UniProtKB-SubCell"/>
</dbReference>
<dbReference type="Pfam" id="PF17862">
    <property type="entry name" value="AAA_lid_3"/>
    <property type="match status" value="1"/>
</dbReference>
<evidence type="ECO:0000313" key="20">
    <source>
        <dbReference type="EMBL" id="KAE9408646.1"/>
    </source>
</evidence>
<reference evidence="20" key="1">
    <citation type="journal article" date="2019" name="Environ. Microbiol.">
        <title>Fungal ecological strategies reflected in gene transcription - a case study of two litter decomposers.</title>
        <authorList>
            <person name="Barbi F."/>
            <person name="Kohler A."/>
            <person name="Barry K."/>
            <person name="Baskaran P."/>
            <person name="Daum C."/>
            <person name="Fauchery L."/>
            <person name="Ihrmark K."/>
            <person name="Kuo A."/>
            <person name="LaButti K."/>
            <person name="Lipzen A."/>
            <person name="Morin E."/>
            <person name="Grigoriev I.V."/>
            <person name="Henrissat B."/>
            <person name="Lindahl B."/>
            <person name="Martin F."/>
        </authorList>
    </citation>
    <scope>NUCLEOTIDE SEQUENCE</scope>
    <source>
        <strain evidence="20">JB14</strain>
    </source>
</reference>
<evidence type="ECO:0000256" key="14">
    <source>
        <dbReference type="ARBA" id="ARBA00034532"/>
    </source>
</evidence>
<feature type="compositionally biased region" description="Polar residues" evidence="18">
    <location>
        <begin position="921"/>
        <end position="930"/>
    </location>
</feature>
<feature type="region of interest" description="Disordered" evidence="18">
    <location>
        <begin position="280"/>
        <end position="311"/>
    </location>
</feature>
<dbReference type="SUPFAM" id="SSF54585">
    <property type="entry name" value="Cdc48 domain 2-like"/>
    <property type="match status" value="1"/>
</dbReference>
<keyword evidence="7" id="KW-0547">Nucleotide-binding</keyword>
<dbReference type="SUPFAM" id="SSF52540">
    <property type="entry name" value="P-loop containing nucleoside triphosphate hydrolases"/>
    <property type="match status" value="2"/>
</dbReference>
<dbReference type="OrthoDB" id="2187at2759"/>
<dbReference type="Pfam" id="PF09262">
    <property type="entry name" value="PEX-1N"/>
    <property type="match status" value="1"/>
</dbReference>
<evidence type="ECO:0000256" key="18">
    <source>
        <dbReference type="SAM" id="MobiDB-lite"/>
    </source>
</evidence>
<keyword evidence="3" id="KW-0813">Transport</keyword>
<proteinExistence type="inferred from homology"/>
<comment type="catalytic activity">
    <reaction evidence="16">
        <text>ATP + H2O = ADP + phosphate + H(+)</text>
        <dbReference type="Rhea" id="RHEA:13065"/>
        <dbReference type="ChEBI" id="CHEBI:15377"/>
        <dbReference type="ChEBI" id="CHEBI:15378"/>
        <dbReference type="ChEBI" id="CHEBI:30616"/>
        <dbReference type="ChEBI" id="CHEBI:43474"/>
        <dbReference type="ChEBI" id="CHEBI:456216"/>
    </reaction>
    <physiologicalReaction direction="left-to-right" evidence="16">
        <dbReference type="Rhea" id="RHEA:13066"/>
    </physiologicalReaction>
</comment>
<sequence>MPRKARIHFVSLHSSLVNLPISIYGPLLERSIRPQNLAVHLTLVPSKSTAIKKEAYVGWTGMASASSLAQFNVSEPGEKGLETVEIDPQYSQSLGLAQGDIVEIGLLHDMAIAKSVATEPLTSDDWEIIEIHASHVESTLLSQVRVAKVGQEINVWVLGRTRVRLKIVSIDPQAKNDALLLSTNTEVSISPKLHSNKQARTAVANGAADAVAPKPTAPLSSQIVRVLPAHILSKSLVSYSGPEVVGYVSFSALARIYSTTTATNNKTYYKVSLKRLEPPVNPEASTLQSTDSVPETRVLNPGEKDQQTGKDSDKADVVYICGRDDLVDAHVLFPVLPSGVEHWDLIRIVADNSDKILTISDKSATETITPLPESIEFLAGVGDILKRCIDFCVRKIAIHSTKVSVRGVSSLLLTGRAGLGKTSIVKTVARTLQEDSKTYTYIHYVDISPYADKPVPVIKALFKYWLETAIWHKPTVLILDNLHELLGTESEQSDSFRTRHITEIFLSMFSPSARSAPMNCRGIILLATAPSSAALHPLIGSAHIFEEVVNVTPPNKDARRDILSKIVQDRLNAANGLSQSSESPINFTYLATQTEGYCATDLQDLASRAVHQVSMRMAKENKKPVLSMADFEAARADFVPLSLRDIKLEKSDVSWVDIGGLHETRRILRETLEWPTKYGPIFAQSPLRLRSGLLLFGYPGCGKTLLASAVAKECGLNFIGVKGPEILNKYIGASEQTVRDIFERASSAKPCVLFFDEFDSIAPKRGHDSTGVTDRVVNQMLTQMDGAEGLDGVYVLAATSRPDLIDSALLRPGRLDKSLLCNMPDADERKDILEAVSRKVTLAASVDLEEVAEATEGFSGADLQALIYNAHLEVVNASIASSSLDNGTIPKEKERPIRYTTVGGQSRTIKSKAEESALQKRLQQIQSTSRPKQEQSNEKANTVAQKREITQDHIRRVLRTTRPSVSSEERRRLDRIYRTFMFDRGDVPSAPQDHTGVGNRSTLM</sequence>
<keyword evidence="11" id="KW-0472">Membrane</keyword>
<dbReference type="FunFam" id="3.40.50.300:FF:000149">
    <property type="entry name" value="Nuclear valosin-containing protein-like"/>
    <property type="match status" value="1"/>
</dbReference>
<dbReference type="GO" id="GO:0005778">
    <property type="term" value="C:peroxisomal membrane"/>
    <property type="evidence" value="ECO:0007669"/>
    <property type="project" value="UniProtKB-SubCell"/>
</dbReference>
<evidence type="ECO:0000256" key="13">
    <source>
        <dbReference type="ARBA" id="ARBA00032509"/>
    </source>
</evidence>
<dbReference type="GO" id="GO:0005524">
    <property type="term" value="F:ATP binding"/>
    <property type="evidence" value="ECO:0007669"/>
    <property type="project" value="UniProtKB-KW"/>
</dbReference>
<dbReference type="PROSITE" id="PS00674">
    <property type="entry name" value="AAA"/>
    <property type="match status" value="1"/>
</dbReference>
<feature type="compositionally biased region" description="Polar residues" evidence="18">
    <location>
        <begin position="283"/>
        <end position="293"/>
    </location>
</feature>
<dbReference type="GO" id="GO:0016558">
    <property type="term" value="P:protein import into peroxisome matrix"/>
    <property type="evidence" value="ECO:0007669"/>
    <property type="project" value="TreeGrafter"/>
</dbReference>
<evidence type="ECO:0000256" key="16">
    <source>
        <dbReference type="ARBA" id="ARBA00048778"/>
    </source>
</evidence>
<dbReference type="EMBL" id="ML769390">
    <property type="protein sequence ID" value="KAE9408646.1"/>
    <property type="molecule type" value="Genomic_DNA"/>
</dbReference>
<comment type="subcellular location">
    <subcellularLocation>
        <location evidence="1">Cytoplasm</location>
        <location evidence="1">Cytosol</location>
    </subcellularLocation>
    <subcellularLocation>
        <location evidence="15">Peroxisome membrane</location>
    </subcellularLocation>
</comment>
<dbReference type="CDD" id="cd19526">
    <property type="entry name" value="RecA-like_PEX1_r2"/>
    <property type="match status" value="1"/>
</dbReference>
<accession>A0A6A4IDG9</accession>
<evidence type="ECO:0000256" key="9">
    <source>
        <dbReference type="ARBA" id="ARBA00022840"/>
    </source>
</evidence>